<dbReference type="Proteomes" id="UP001108029">
    <property type="component" value="Unassembled WGS sequence"/>
</dbReference>
<evidence type="ECO:0000313" key="2">
    <source>
        <dbReference type="Proteomes" id="UP001108029"/>
    </source>
</evidence>
<organism evidence="1 2">
    <name type="scientific">Streptomyces guryensis</name>
    <dbReference type="NCBI Taxonomy" id="2886947"/>
    <lineage>
        <taxon>Bacteria</taxon>
        <taxon>Bacillati</taxon>
        <taxon>Actinomycetota</taxon>
        <taxon>Actinomycetes</taxon>
        <taxon>Kitasatosporales</taxon>
        <taxon>Streptomycetaceae</taxon>
        <taxon>Streptomyces</taxon>
    </lineage>
</organism>
<dbReference type="EMBL" id="JAJSBI010000029">
    <property type="protein sequence ID" value="MCD9879450.1"/>
    <property type="molecule type" value="Genomic_DNA"/>
</dbReference>
<dbReference type="InterPro" id="IPR036409">
    <property type="entry name" value="Aldolase_II/adducin_N_sf"/>
</dbReference>
<sequence>MERSSQAQLLAMAAGTPKTIDAGTARMVRSQISRALAGWFQFRPLWEQITVEQPDLYR</sequence>
<proteinExistence type="predicted"/>
<dbReference type="Gene3D" id="3.40.225.10">
    <property type="entry name" value="Class II aldolase/adducin N-terminal domain"/>
    <property type="match status" value="1"/>
</dbReference>
<name>A0A9Q3ZEI2_9ACTN</name>
<gene>
    <name evidence="1" type="ORF">LJ657_38830</name>
</gene>
<evidence type="ECO:0000313" key="1">
    <source>
        <dbReference type="EMBL" id="MCD9879450.1"/>
    </source>
</evidence>
<comment type="caution">
    <text evidence="1">The sequence shown here is derived from an EMBL/GenBank/DDBJ whole genome shotgun (WGS) entry which is preliminary data.</text>
</comment>
<protein>
    <submittedName>
        <fullName evidence="1">Uncharacterized protein</fullName>
    </submittedName>
</protein>
<dbReference type="AlphaFoldDB" id="A0A9Q3ZEI2"/>
<dbReference type="RefSeq" id="WP_232654496.1">
    <property type="nucleotide sequence ID" value="NZ_JAJSBI010000029.1"/>
</dbReference>
<reference evidence="1" key="1">
    <citation type="submission" date="2021-12" db="EMBL/GenBank/DDBJ databases">
        <authorList>
            <person name="Lee J.-H."/>
            <person name="Kim S.-B."/>
        </authorList>
    </citation>
    <scope>NUCLEOTIDE SEQUENCE</scope>
    <source>
        <strain evidence="1">NR30</strain>
    </source>
</reference>
<keyword evidence="2" id="KW-1185">Reference proteome</keyword>
<accession>A0A9Q3ZEI2</accession>